<evidence type="ECO:0000256" key="2">
    <source>
        <dbReference type="ARBA" id="ARBA00006100"/>
    </source>
</evidence>
<keyword evidence="4 10" id="KW-0349">Heme</keyword>
<evidence type="ECO:0000256" key="6">
    <source>
        <dbReference type="ARBA" id="ARBA00022723"/>
    </source>
</evidence>
<proteinExistence type="inferred from homology"/>
<reference evidence="12 13" key="1">
    <citation type="submission" date="2021-04" db="EMBL/GenBank/DDBJ databases">
        <title>Genomics, taxonomy and metabolism of representatives of sulfur bacteria of the genus Thiothrix: Thiothrix fructosivorans QT, Thiothrix unzii A1T and three new species, Thiothrix subterranea sp. nov., Thiothrix litoralis sp. nov. and 'Candidatus Thiothrix anitrata' sp. nov.</title>
        <authorList>
            <person name="Ravin N.V."/>
            <person name="Smolyakov D."/>
            <person name="Rudenko T.S."/>
            <person name="Mardanov A.V."/>
            <person name="Beletsky A.V."/>
            <person name="Markov N.D."/>
            <person name="Fomenkov A.I."/>
            <person name="Roberts R.J."/>
            <person name="Karnachuk O.V."/>
            <person name="Novikov A."/>
            <person name="Grabovich M.Y."/>
        </authorList>
    </citation>
    <scope>NUCLEOTIDE SEQUENCE [LARGE SCALE GENOMIC DNA]</scope>
    <source>
        <strain evidence="12 13">AS</strain>
    </source>
</reference>
<dbReference type="PROSITE" id="PS51918">
    <property type="entry name" value="RADICAL_SAM"/>
    <property type="match status" value="1"/>
</dbReference>
<dbReference type="InterPro" id="IPR013785">
    <property type="entry name" value="Aldolase_TIM"/>
</dbReference>
<dbReference type="InterPro" id="IPR010723">
    <property type="entry name" value="HemN_C"/>
</dbReference>
<evidence type="ECO:0000256" key="1">
    <source>
        <dbReference type="ARBA" id="ARBA00001966"/>
    </source>
</evidence>
<keyword evidence="7 10" id="KW-0408">Iron</keyword>
<dbReference type="SUPFAM" id="SSF102114">
    <property type="entry name" value="Radical SAM enzymes"/>
    <property type="match status" value="1"/>
</dbReference>
<comment type="cofactor">
    <cofactor evidence="1">
        <name>[4Fe-4S] cluster</name>
        <dbReference type="ChEBI" id="CHEBI:49883"/>
    </cofactor>
</comment>
<evidence type="ECO:0000256" key="4">
    <source>
        <dbReference type="ARBA" id="ARBA00022617"/>
    </source>
</evidence>
<dbReference type="EMBL" id="CP072801">
    <property type="protein sequence ID" value="QTR45729.1"/>
    <property type="molecule type" value="Genomic_DNA"/>
</dbReference>
<keyword evidence="6 10" id="KW-0479">Metal-binding</keyword>
<dbReference type="SFLD" id="SFLDG01065">
    <property type="entry name" value="anaerobic_coproporphyrinogen-I"/>
    <property type="match status" value="2"/>
</dbReference>
<dbReference type="InterPro" id="IPR007197">
    <property type="entry name" value="rSAM"/>
</dbReference>
<organism evidence="12 13">
    <name type="scientific">Thiothrix litoralis</name>
    <dbReference type="NCBI Taxonomy" id="2891210"/>
    <lineage>
        <taxon>Bacteria</taxon>
        <taxon>Pseudomonadati</taxon>
        <taxon>Pseudomonadota</taxon>
        <taxon>Gammaproteobacteria</taxon>
        <taxon>Thiotrichales</taxon>
        <taxon>Thiotrichaceae</taxon>
        <taxon>Thiothrix</taxon>
    </lineage>
</organism>
<dbReference type="Pfam" id="PF06969">
    <property type="entry name" value="HemN_C"/>
    <property type="match status" value="1"/>
</dbReference>
<dbReference type="NCBIfam" id="TIGR00539">
    <property type="entry name" value="hemN_rel"/>
    <property type="match status" value="1"/>
</dbReference>
<dbReference type="CDD" id="cd01335">
    <property type="entry name" value="Radical_SAM"/>
    <property type="match status" value="1"/>
</dbReference>
<evidence type="ECO:0000313" key="12">
    <source>
        <dbReference type="EMBL" id="QTR45729.1"/>
    </source>
</evidence>
<keyword evidence="8 10" id="KW-0411">Iron-sulfur</keyword>
<dbReference type="InterPro" id="IPR006638">
    <property type="entry name" value="Elp3/MiaA/NifB-like_rSAM"/>
</dbReference>
<comment type="similarity">
    <text evidence="2">Belongs to the anaerobic coproporphyrinogen-III oxidase family. HemW subfamily.</text>
</comment>
<dbReference type="Gene3D" id="3.20.20.70">
    <property type="entry name" value="Aldolase class I"/>
    <property type="match status" value="1"/>
</dbReference>
<dbReference type="PANTHER" id="PTHR13932">
    <property type="entry name" value="COPROPORPHYRINIGEN III OXIDASE"/>
    <property type="match status" value="1"/>
</dbReference>
<keyword evidence="9 10" id="KW-0143">Chaperone</keyword>
<dbReference type="InterPro" id="IPR058240">
    <property type="entry name" value="rSAM_sf"/>
</dbReference>
<dbReference type="Proteomes" id="UP000672039">
    <property type="component" value="Chromosome"/>
</dbReference>
<accession>A0ABX7WPG0</accession>
<evidence type="ECO:0000259" key="11">
    <source>
        <dbReference type="PROSITE" id="PS51918"/>
    </source>
</evidence>
<feature type="domain" description="Radical SAM core" evidence="11">
    <location>
        <begin position="2"/>
        <end position="238"/>
    </location>
</feature>
<protein>
    <recommendedName>
        <fullName evidence="3 10">Heme chaperone HemW</fullName>
    </recommendedName>
</protein>
<evidence type="ECO:0000256" key="7">
    <source>
        <dbReference type="ARBA" id="ARBA00023004"/>
    </source>
</evidence>
<dbReference type="SFLD" id="SFLDF00288">
    <property type="entry name" value="HemN-like__clustered_with_nucl"/>
    <property type="match status" value="1"/>
</dbReference>
<dbReference type="PANTHER" id="PTHR13932:SF5">
    <property type="entry name" value="RADICAL S-ADENOSYL METHIONINE DOMAIN-CONTAINING PROTEIN 1, MITOCHONDRIAL"/>
    <property type="match status" value="1"/>
</dbReference>
<keyword evidence="5 10" id="KW-0949">S-adenosyl-L-methionine</keyword>
<keyword evidence="10" id="KW-0004">4Fe-4S</keyword>
<keyword evidence="10" id="KW-0963">Cytoplasm</keyword>
<dbReference type="SMART" id="SM00729">
    <property type="entry name" value="Elp3"/>
    <property type="match status" value="1"/>
</dbReference>
<evidence type="ECO:0000313" key="13">
    <source>
        <dbReference type="Proteomes" id="UP000672039"/>
    </source>
</evidence>
<evidence type="ECO:0000256" key="10">
    <source>
        <dbReference type="RuleBase" id="RU364116"/>
    </source>
</evidence>
<evidence type="ECO:0000256" key="3">
    <source>
        <dbReference type="ARBA" id="ARBA00017228"/>
    </source>
</evidence>
<comment type="subcellular location">
    <subcellularLocation>
        <location evidence="10">Cytoplasm</location>
    </subcellularLocation>
</comment>
<evidence type="ECO:0000256" key="5">
    <source>
        <dbReference type="ARBA" id="ARBA00022691"/>
    </source>
</evidence>
<name>A0ABX7WPG0_9GAMM</name>
<dbReference type="InterPro" id="IPR034505">
    <property type="entry name" value="Coproporphyrinogen-III_oxidase"/>
</dbReference>
<sequence length="384" mass="43242">MSMTHIPLSLYIHIPWCIRKCPYCDFNSHAAPSGLPEKQYVQALLTNLAQELPHIWGRKLESIFIGGGTPSLFSAESIDELLCGIRALLPFRPNIEVTLEANPGTFEQEKFKGFREAGINRLSVGIQSFNAEHLQILGRVHNNTEALRAADIARSAGFDNFNLDLMFGLPKQTQEQALQDLQQAIDLNPTHLSWYQLTLEPNTLFYKQPPPMPDDDLVAEMQFAGQHLINLSCYTQYEVSAYARPGFECRHNRNYWEFGDYVAIGAGAHGKITNPAQGSITRYHNHRQPAEYMQQASIGAARSGEQILTPADLSFEFMLNALRLRDGFPITLLTERTGLAFHHLKAGLDQALQRGLLDVEEGHIRPTAIGWQFLNEVIQLFLED</sequence>
<dbReference type="InterPro" id="IPR004559">
    <property type="entry name" value="HemW-like"/>
</dbReference>
<keyword evidence="13" id="KW-1185">Reference proteome</keyword>
<dbReference type="SFLD" id="SFLDG01082">
    <property type="entry name" value="B12-binding_domain_containing"/>
    <property type="match status" value="1"/>
</dbReference>
<evidence type="ECO:0000256" key="9">
    <source>
        <dbReference type="ARBA" id="ARBA00023186"/>
    </source>
</evidence>
<evidence type="ECO:0000256" key="8">
    <source>
        <dbReference type="ARBA" id="ARBA00023014"/>
    </source>
</evidence>
<gene>
    <name evidence="12" type="ORF">J9253_17315</name>
</gene>
<dbReference type="SFLD" id="SFLDS00029">
    <property type="entry name" value="Radical_SAM"/>
    <property type="match status" value="2"/>
</dbReference>
<comment type="function">
    <text evidence="10">Probably acts as a heme chaperone, transferring heme to an unknown acceptor. Binds one molecule of heme per monomer, possibly covalently. Binds 1 [4Fe-4S] cluster. The cluster is coordinated with 3 cysteines and an exchangeable S-adenosyl-L-methionine.</text>
</comment>
<dbReference type="SFLD" id="SFLDF00562">
    <property type="entry name" value="HemN-like__clustered_with_heat"/>
    <property type="match status" value="1"/>
</dbReference>
<dbReference type="Pfam" id="PF04055">
    <property type="entry name" value="Radical_SAM"/>
    <property type="match status" value="1"/>
</dbReference>